<feature type="transmembrane region" description="Helical" evidence="7">
    <location>
        <begin position="276"/>
        <end position="297"/>
    </location>
</feature>
<dbReference type="GO" id="GO:0005886">
    <property type="term" value="C:plasma membrane"/>
    <property type="evidence" value="ECO:0007669"/>
    <property type="project" value="UniProtKB-SubCell"/>
</dbReference>
<evidence type="ECO:0000256" key="3">
    <source>
        <dbReference type="ARBA" id="ARBA00022692"/>
    </source>
</evidence>
<dbReference type="OrthoDB" id="76879at2157"/>
<evidence type="ECO:0000256" key="4">
    <source>
        <dbReference type="ARBA" id="ARBA00022989"/>
    </source>
</evidence>
<evidence type="ECO:0000256" key="2">
    <source>
        <dbReference type="ARBA" id="ARBA00022475"/>
    </source>
</evidence>
<feature type="region of interest" description="Disordered" evidence="6">
    <location>
        <begin position="535"/>
        <end position="571"/>
    </location>
</feature>
<feature type="transmembrane region" description="Helical" evidence="7">
    <location>
        <begin position="351"/>
        <end position="369"/>
    </location>
</feature>
<dbReference type="STRING" id="1227454.C446_01848"/>
<keyword evidence="4 7" id="KW-1133">Transmembrane helix</keyword>
<keyword evidence="5 7" id="KW-0472">Membrane</keyword>
<dbReference type="Proteomes" id="UP000011607">
    <property type="component" value="Unassembled WGS sequence"/>
</dbReference>
<proteinExistence type="predicted"/>
<feature type="transmembrane region" description="Helical" evidence="7">
    <location>
        <begin position="507"/>
        <end position="524"/>
    </location>
</feature>
<dbReference type="PATRIC" id="fig|1227454.3.peg.369"/>
<gene>
    <name evidence="9" type="ORF">C446_01848</name>
</gene>
<keyword evidence="10" id="KW-1185">Reference proteome</keyword>
<feature type="domain" description="Na+/H+ antiporter NhaC-like C-terminal" evidence="8">
    <location>
        <begin position="173"/>
        <end position="500"/>
    </location>
</feature>
<accession>M0MJW4</accession>
<evidence type="ECO:0000256" key="5">
    <source>
        <dbReference type="ARBA" id="ARBA00023136"/>
    </source>
</evidence>
<evidence type="ECO:0000259" key="8">
    <source>
        <dbReference type="Pfam" id="PF03553"/>
    </source>
</evidence>
<feature type="transmembrane region" description="Helical" evidence="7">
    <location>
        <begin position="395"/>
        <end position="421"/>
    </location>
</feature>
<protein>
    <submittedName>
        <fullName evidence="9">Sodium/hydrogen, malic/sodium-lactate antiporter</fullName>
    </submittedName>
</protein>
<dbReference type="AlphaFoldDB" id="M0MJW4"/>
<dbReference type="PANTHER" id="PTHR43478">
    <property type="entry name" value="NA+/H+ ANTIPORTER-RELATED"/>
    <property type="match status" value="1"/>
</dbReference>
<name>M0MJW4_9EURY</name>
<reference evidence="9 10" key="1">
    <citation type="journal article" date="2014" name="PLoS Genet.">
        <title>Phylogenetically driven sequencing of extremely halophilic archaea reveals strategies for static and dynamic osmo-response.</title>
        <authorList>
            <person name="Becker E.A."/>
            <person name="Seitzer P.M."/>
            <person name="Tritt A."/>
            <person name="Larsen D."/>
            <person name="Krusor M."/>
            <person name="Yao A.I."/>
            <person name="Wu D."/>
            <person name="Madern D."/>
            <person name="Eisen J.A."/>
            <person name="Darling A.E."/>
            <person name="Facciotti M.T."/>
        </authorList>
    </citation>
    <scope>NUCLEOTIDE SEQUENCE [LARGE SCALE GENOMIC DNA]</scope>
    <source>
        <strain evidence="9 10">JCM 10879</strain>
    </source>
</reference>
<feature type="compositionally biased region" description="Acidic residues" evidence="6">
    <location>
        <begin position="556"/>
        <end position="571"/>
    </location>
</feature>
<sequence>MSEFGALSLVPPLLAIVLAIITRKAVLSLFLGIWSGGILYAGGPNPLADPSGWATDVAASWFGLAPTFDWIVAAIIADEGFHAQILIFTLLLGSGVAMIWNLGGSYAVRDWALSRLETQREAGTTAWLLGLLLFFDDYANTAIVGSTMKDVSDQLRVSREKLAYIVDSTAAPVATLGISSWVAFQLGLIADAYDDLGLEDHPSAFEVFLNSIPFNMYSILAIVMVGIIVATRRDYGEMLDAEHRSWRTGKVYREGARPMQDVEADLGEPAADEPRLLSFFGPVAVLIAVTITAALWTGYEPGAGLFDMVVDADYATALIYGSFAMVVSGFVLGKVYNIIGVREATDTTIDGFGLMLTAVSILVLAWGIGEVVGEEALGTGEFVAGFVGEFLPPEVLPVVVLLTAAFIAFSTGTSWGTMAIVTPIAIPIAWSLTNDHTMVAATVGTIFSGAIFGDHTSPISDTSVLSSTFTGADLIDHVRTQFYYAITVAVVVIALLLVWGTTRWSPLLLLPVGALLLVGLVYALSELDAHRKGVEPVPTAAEQEHTGGPVKPAAEENTDTDVDDTSTDTLR</sequence>
<evidence type="ECO:0000313" key="10">
    <source>
        <dbReference type="Proteomes" id="UP000011607"/>
    </source>
</evidence>
<keyword evidence="2" id="KW-1003">Cell membrane</keyword>
<dbReference type="eggNOG" id="arCOG02009">
    <property type="taxonomic scope" value="Archaea"/>
</dbReference>
<evidence type="ECO:0000256" key="7">
    <source>
        <dbReference type="SAM" id="Phobius"/>
    </source>
</evidence>
<dbReference type="Pfam" id="PF03553">
    <property type="entry name" value="Na_H_antiporter"/>
    <property type="match status" value="1"/>
</dbReference>
<organism evidence="9 10">
    <name type="scientific">Halobiforma nitratireducens JCM 10879</name>
    <dbReference type="NCBI Taxonomy" id="1227454"/>
    <lineage>
        <taxon>Archaea</taxon>
        <taxon>Methanobacteriati</taxon>
        <taxon>Methanobacteriota</taxon>
        <taxon>Stenosarchaea group</taxon>
        <taxon>Halobacteria</taxon>
        <taxon>Halobacteriales</taxon>
        <taxon>Natrialbaceae</taxon>
        <taxon>Halobiforma</taxon>
    </lineage>
</organism>
<evidence type="ECO:0000256" key="6">
    <source>
        <dbReference type="SAM" id="MobiDB-lite"/>
    </source>
</evidence>
<dbReference type="PANTHER" id="PTHR43478:SF1">
    <property type="entry name" value="NA+_H+ ANTIPORTER NHAC-LIKE C-TERMINAL DOMAIN-CONTAINING PROTEIN"/>
    <property type="match status" value="1"/>
</dbReference>
<dbReference type="InterPro" id="IPR018461">
    <property type="entry name" value="Na/H_Antiport_NhaC-like_C"/>
</dbReference>
<comment type="caution">
    <text evidence="9">The sequence shown here is derived from an EMBL/GenBank/DDBJ whole genome shotgun (WGS) entry which is preliminary data.</text>
</comment>
<feature type="transmembrane region" description="Helical" evidence="7">
    <location>
        <begin position="207"/>
        <end position="230"/>
    </location>
</feature>
<feature type="transmembrane region" description="Helical" evidence="7">
    <location>
        <begin position="122"/>
        <end position="141"/>
    </location>
</feature>
<feature type="transmembrane region" description="Helical" evidence="7">
    <location>
        <begin position="317"/>
        <end position="339"/>
    </location>
</feature>
<dbReference type="RefSeq" id="WP_006671342.1">
    <property type="nucleotide sequence ID" value="NZ_AOMA01000012.1"/>
</dbReference>
<keyword evidence="3 7" id="KW-0812">Transmembrane</keyword>
<evidence type="ECO:0000256" key="1">
    <source>
        <dbReference type="ARBA" id="ARBA00004651"/>
    </source>
</evidence>
<dbReference type="EMBL" id="AOMA01000012">
    <property type="protein sequence ID" value="EMA45982.1"/>
    <property type="molecule type" value="Genomic_DNA"/>
</dbReference>
<feature type="transmembrane region" description="Helical" evidence="7">
    <location>
        <begin position="12"/>
        <end position="37"/>
    </location>
</feature>
<evidence type="ECO:0000313" key="9">
    <source>
        <dbReference type="EMBL" id="EMA45982.1"/>
    </source>
</evidence>
<comment type="subcellular location">
    <subcellularLocation>
        <location evidence="1">Cell membrane</location>
        <topology evidence="1">Multi-pass membrane protein</topology>
    </subcellularLocation>
</comment>
<feature type="transmembrane region" description="Helical" evidence="7">
    <location>
        <begin position="162"/>
        <end position="187"/>
    </location>
</feature>
<feature type="transmembrane region" description="Helical" evidence="7">
    <location>
        <begin position="482"/>
        <end position="501"/>
    </location>
</feature>
<feature type="transmembrane region" description="Helical" evidence="7">
    <location>
        <begin position="57"/>
        <end position="76"/>
    </location>
</feature>
<feature type="transmembrane region" description="Helical" evidence="7">
    <location>
        <begin position="83"/>
        <end position="102"/>
    </location>
</feature>